<evidence type="ECO:0000259" key="2">
    <source>
        <dbReference type="Pfam" id="PF01841"/>
    </source>
</evidence>
<proteinExistence type="predicted"/>
<dbReference type="Gene3D" id="2.60.120.1130">
    <property type="match status" value="1"/>
</dbReference>
<dbReference type="InterPro" id="IPR038765">
    <property type="entry name" value="Papain-like_cys_pep_sf"/>
</dbReference>
<evidence type="ECO:0000313" key="4">
    <source>
        <dbReference type="EMBL" id="SHI62937.1"/>
    </source>
</evidence>
<feature type="chain" id="PRO_5009916448" description="DUF3857 domain-containing protein" evidence="1">
    <location>
        <begin position="20"/>
        <end position="634"/>
    </location>
</feature>
<keyword evidence="1" id="KW-0732">Signal</keyword>
<feature type="domain" description="DUF3857" evidence="3">
    <location>
        <begin position="55"/>
        <end position="212"/>
    </location>
</feature>
<sequence>MMKGIFCLAWLLCTIPLFAQDNYSILAIPKDLTERSNSVVLDELIEIDVTDISKMKVTKKRVVAVLNKQGDNDPKLYEFYSKNSRVKKIEAKVYDAFGKRTNYFKKRDFSDVSRTGNDMYVDSRVLYLNYTPTKYPYIIVFESEVESGDSAFIESWVPINGYAESTKKSVFKVKYDPTNKPRYKPRNLEGYDITIEETPEEIIFSATNLKAIRYEEHSPIMSKIFPNVLVALDNFYLKGALGSAHNWDQFGKWMEKELLSDVRDIPEGTIARVRSLVANETTNEGKARKVYEFVQNKVRYISVQIGIGGWKPMPASEVDKLSYGDCKALTNYTKALLDAVGVPSYYTILYGDVNKWDIMDDFASVQGNHVILGVPDGDKITWLECTSQDTPYGYIGSFTDDRNVLIITPEGGKIVRTKIYEASENTQINNIAVKVEPDGSVAAQFSSVSNGIQYEDKYLLPKKKADEIDNYYKNRWSHINGFSIADINFNDDKKGIAFTETMNIHIPNYANAVGNDYLFSPNIFNQNSYIPPRVLDRNQKLYIGHSYVDVDTAEIEIPENFIIEAIPEPTVLETQFGKYEVNFTKTTENKLRYTRKIKIEKGEYPPSEYDNYRDFLRTIARLDKTKVLLKQNVQ</sequence>
<dbReference type="Gene3D" id="3.10.620.30">
    <property type="match status" value="1"/>
</dbReference>
<reference evidence="5" key="1">
    <citation type="submission" date="2016-11" db="EMBL/GenBank/DDBJ databases">
        <authorList>
            <person name="Varghese N."/>
            <person name="Submissions S."/>
        </authorList>
    </citation>
    <scope>NUCLEOTIDE SEQUENCE [LARGE SCALE GENOMIC DNA]</scope>
    <source>
        <strain evidence="5">DSM 26349</strain>
    </source>
</reference>
<keyword evidence="5" id="KW-1185">Reference proteome</keyword>
<dbReference type="STRING" id="797419.SAMN05216556_10540"/>
<dbReference type="RefSeq" id="WP_073215214.1">
    <property type="nucleotide sequence ID" value="NZ_FNNS01000005.1"/>
</dbReference>
<accession>A0A1M6CPL1</accession>
<dbReference type="Gene3D" id="2.60.40.3140">
    <property type="match status" value="1"/>
</dbReference>
<dbReference type="InterPro" id="IPR024618">
    <property type="entry name" value="DUF3857"/>
</dbReference>
<evidence type="ECO:0000313" key="5">
    <source>
        <dbReference type="Proteomes" id="UP000184172"/>
    </source>
</evidence>
<feature type="signal peptide" evidence="1">
    <location>
        <begin position="1"/>
        <end position="19"/>
    </location>
</feature>
<feature type="domain" description="Transglutaminase-like" evidence="2">
    <location>
        <begin position="273"/>
        <end position="383"/>
    </location>
</feature>
<gene>
    <name evidence="4" type="ORF">SAMN04487908_10441</name>
</gene>
<organism evidence="4 5">
    <name type="scientific">Aequorivita viscosa</name>
    <dbReference type="NCBI Taxonomy" id="797419"/>
    <lineage>
        <taxon>Bacteria</taxon>
        <taxon>Pseudomonadati</taxon>
        <taxon>Bacteroidota</taxon>
        <taxon>Flavobacteriia</taxon>
        <taxon>Flavobacteriales</taxon>
        <taxon>Flavobacteriaceae</taxon>
        <taxon>Aequorivita</taxon>
    </lineage>
</organism>
<dbReference type="Proteomes" id="UP000184172">
    <property type="component" value="Unassembled WGS sequence"/>
</dbReference>
<dbReference type="InterPro" id="IPR002931">
    <property type="entry name" value="Transglutaminase-like"/>
</dbReference>
<dbReference type="OrthoDB" id="8595007at2"/>
<protein>
    <recommendedName>
        <fullName evidence="6">DUF3857 domain-containing protein</fullName>
    </recommendedName>
</protein>
<dbReference type="AlphaFoldDB" id="A0A1M6CPL1"/>
<evidence type="ECO:0000259" key="3">
    <source>
        <dbReference type="Pfam" id="PF12969"/>
    </source>
</evidence>
<evidence type="ECO:0000256" key="1">
    <source>
        <dbReference type="SAM" id="SignalP"/>
    </source>
</evidence>
<evidence type="ECO:0008006" key="6">
    <source>
        <dbReference type="Google" id="ProtNLM"/>
    </source>
</evidence>
<dbReference type="SUPFAM" id="SSF54001">
    <property type="entry name" value="Cysteine proteinases"/>
    <property type="match status" value="1"/>
</dbReference>
<dbReference type="Pfam" id="PF01841">
    <property type="entry name" value="Transglut_core"/>
    <property type="match status" value="1"/>
</dbReference>
<dbReference type="Pfam" id="PF12969">
    <property type="entry name" value="DUF3857"/>
    <property type="match status" value="1"/>
</dbReference>
<name>A0A1M6CPL1_9FLAO</name>
<dbReference type="EMBL" id="FQYV01000004">
    <property type="protein sequence ID" value="SHI62937.1"/>
    <property type="molecule type" value="Genomic_DNA"/>
</dbReference>